<organism evidence="5 6">
    <name type="scientific">Carnobacterium maltaromaticum</name>
    <name type="common">Carnobacterium piscicola</name>
    <dbReference type="NCBI Taxonomy" id="2751"/>
    <lineage>
        <taxon>Bacteria</taxon>
        <taxon>Bacillati</taxon>
        <taxon>Bacillota</taxon>
        <taxon>Bacilli</taxon>
        <taxon>Lactobacillales</taxon>
        <taxon>Carnobacteriaceae</taxon>
        <taxon>Carnobacterium</taxon>
    </lineage>
</organism>
<dbReference type="Gene3D" id="1.10.10.10">
    <property type="entry name" value="Winged helix-like DNA-binding domain superfamily/Winged helix DNA-binding domain"/>
    <property type="match status" value="1"/>
</dbReference>
<dbReference type="InterPro" id="IPR036390">
    <property type="entry name" value="WH_DNA-bd_sf"/>
</dbReference>
<gene>
    <name evidence="5" type="ORF">RAK27_05925</name>
</gene>
<dbReference type="InterPro" id="IPR050313">
    <property type="entry name" value="Carb_Metab_HTH_regulators"/>
</dbReference>
<dbReference type="PANTHER" id="PTHR30363">
    <property type="entry name" value="HTH-TYPE TRANSCRIPTIONAL REGULATOR SRLR-RELATED"/>
    <property type="match status" value="1"/>
</dbReference>
<evidence type="ECO:0000259" key="4">
    <source>
        <dbReference type="PROSITE" id="PS51000"/>
    </source>
</evidence>
<reference evidence="5" key="1">
    <citation type="submission" date="2023-08" db="EMBL/GenBank/DDBJ databases">
        <title>Genomic characterization of piscicolin 126 produced by Carnobacterium maltaromaticum CM22 strain isolated from salmon (Salmo salar).</title>
        <authorList>
            <person name="Gonzalez-Gragera E."/>
            <person name="Garcia-Lopez J.D."/>
            <person name="Teso-Perez C."/>
            <person name="Gimenez-Hernandez I."/>
            <person name="Peralta-Sanchez J.M."/>
            <person name="Valdivia E."/>
            <person name="Montalban-Lopez M."/>
            <person name="Martin-Platero A.M."/>
            <person name="Banos A."/>
            <person name="Martinez-Bueno M."/>
        </authorList>
    </citation>
    <scope>NUCLEOTIDE SEQUENCE</scope>
    <source>
        <strain evidence="5">CM22</strain>
    </source>
</reference>
<dbReference type="AlphaFoldDB" id="A0AAW9JUA1"/>
<keyword evidence="3" id="KW-0804">Transcription</keyword>
<dbReference type="PRINTS" id="PR00037">
    <property type="entry name" value="HTHLACR"/>
</dbReference>
<dbReference type="PANTHER" id="PTHR30363:SF56">
    <property type="entry name" value="TRANSCRIPTIONAL REGULATOR, DEOR FAMILY"/>
    <property type="match status" value="1"/>
</dbReference>
<dbReference type="InterPro" id="IPR001034">
    <property type="entry name" value="DeoR_HTH"/>
</dbReference>
<dbReference type="InterPro" id="IPR037171">
    <property type="entry name" value="NagB/RpiA_transferase-like"/>
</dbReference>
<dbReference type="SMART" id="SM00420">
    <property type="entry name" value="HTH_DEOR"/>
    <property type="match status" value="1"/>
</dbReference>
<dbReference type="GO" id="GO:0003677">
    <property type="term" value="F:DNA binding"/>
    <property type="evidence" value="ECO:0007669"/>
    <property type="project" value="UniProtKB-KW"/>
</dbReference>
<proteinExistence type="predicted"/>
<dbReference type="Gene3D" id="3.40.50.1360">
    <property type="match status" value="1"/>
</dbReference>
<dbReference type="PROSITE" id="PS51000">
    <property type="entry name" value="HTH_DEOR_2"/>
    <property type="match status" value="1"/>
</dbReference>
<dbReference type="PROSITE" id="PS00894">
    <property type="entry name" value="HTH_DEOR_1"/>
    <property type="match status" value="1"/>
</dbReference>
<dbReference type="EMBL" id="JAVBVO010000003">
    <property type="protein sequence ID" value="MDZ5758194.1"/>
    <property type="molecule type" value="Genomic_DNA"/>
</dbReference>
<dbReference type="SUPFAM" id="SSF100950">
    <property type="entry name" value="NagB/RpiA/CoA transferase-like"/>
    <property type="match status" value="1"/>
</dbReference>
<evidence type="ECO:0000313" key="5">
    <source>
        <dbReference type="EMBL" id="MDZ5758194.1"/>
    </source>
</evidence>
<keyword evidence="2 5" id="KW-0238">DNA-binding</keyword>
<comment type="caution">
    <text evidence="5">The sequence shown here is derived from an EMBL/GenBank/DDBJ whole genome shotgun (WGS) entry which is preliminary data.</text>
</comment>
<dbReference type="Proteomes" id="UP001290462">
    <property type="component" value="Unassembled WGS sequence"/>
</dbReference>
<dbReference type="GO" id="GO:0003700">
    <property type="term" value="F:DNA-binding transcription factor activity"/>
    <property type="evidence" value="ECO:0007669"/>
    <property type="project" value="InterPro"/>
</dbReference>
<evidence type="ECO:0000256" key="1">
    <source>
        <dbReference type="ARBA" id="ARBA00023015"/>
    </source>
</evidence>
<evidence type="ECO:0000256" key="3">
    <source>
        <dbReference type="ARBA" id="ARBA00023163"/>
    </source>
</evidence>
<sequence length="250" mass="27965">MLTEERHAFIIKKLTESDIVKSQDLMMELNCSESTIRRDLALLEESGELIRVHGGAKRNYHLDEELDIVEKSAKNIVQKKAIAQLAASLVHNNDTIYIDAGSTTIEMIPFLTQKNITVVTNGVQHASLLADYKINTILIGGQLKNTTKAIIGSTSIAELARYQFDKTFLGMNGVHPKYGYTTPDPEEASLKSMALKQGFETFILLDKSKFDKVNFTQVASIESATILTETLNQIDYQSYFTKTKIIEVKI</sequence>
<accession>A0AAW9JUA1</accession>
<dbReference type="InterPro" id="IPR014036">
    <property type="entry name" value="DeoR-like_C"/>
</dbReference>
<evidence type="ECO:0000313" key="6">
    <source>
        <dbReference type="Proteomes" id="UP001290462"/>
    </source>
</evidence>
<protein>
    <submittedName>
        <fullName evidence="5">DeoR/GlpR family DNA-binding transcription regulator</fullName>
    </submittedName>
</protein>
<dbReference type="SUPFAM" id="SSF46785">
    <property type="entry name" value="Winged helix' DNA-binding domain"/>
    <property type="match status" value="1"/>
</dbReference>
<dbReference type="RefSeq" id="WP_056999481.1">
    <property type="nucleotide sequence ID" value="NZ_BJOJ01000018.1"/>
</dbReference>
<feature type="domain" description="HTH deoR-type" evidence="4">
    <location>
        <begin position="3"/>
        <end position="58"/>
    </location>
</feature>
<dbReference type="InterPro" id="IPR018356">
    <property type="entry name" value="Tscrpt_reg_HTH_DeoR_CS"/>
</dbReference>
<name>A0AAW9JUA1_CARML</name>
<dbReference type="SMART" id="SM01134">
    <property type="entry name" value="DeoRC"/>
    <property type="match status" value="1"/>
</dbReference>
<keyword evidence="1" id="KW-0805">Transcription regulation</keyword>
<dbReference type="Pfam" id="PF08220">
    <property type="entry name" value="HTH_DeoR"/>
    <property type="match status" value="1"/>
</dbReference>
<evidence type="ECO:0000256" key="2">
    <source>
        <dbReference type="ARBA" id="ARBA00023125"/>
    </source>
</evidence>
<dbReference type="Pfam" id="PF00455">
    <property type="entry name" value="DeoRC"/>
    <property type="match status" value="1"/>
</dbReference>
<dbReference type="InterPro" id="IPR036388">
    <property type="entry name" value="WH-like_DNA-bd_sf"/>
</dbReference>